<dbReference type="Proteomes" id="UP001249851">
    <property type="component" value="Unassembled WGS sequence"/>
</dbReference>
<sequence>MSPLPSEPWKEVTIDFWGPINTGEYLLVVICKHSRWVEVEFVSATSGRAVLPKLDSIFSSLGIPLFVGSDNGLHHVFRQEVHRFLRCYRATPHGTTRLAPAELMIPGRKFRIRLPVGVVPRHLDFEELFQHDLTKKMQMKAHADRKNVKTSNTQVEDAVLVKQELSGKASSPYESDPLEVQYRKGTQVVAKRRDGSTVKRSTAHFKKVPYQTPEEAGRSGLRPDSGHSHSAEPKARELPRLQEHPEKVRSPKGEILDPLDCTEPLTECVEKVSRPPLSPNASDRSSRPRWSADEYLRSKYPDYVLTDRIQ</sequence>
<evidence type="ECO:0000256" key="1">
    <source>
        <dbReference type="SAM" id="MobiDB-lite"/>
    </source>
</evidence>
<dbReference type="PANTHER" id="PTHR37984">
    <property type="entry name" value="PROTEIN CBG26694"/>
    <property type="match status" value="1"/>
</dbReference>
<evidence type="ECO:0008006" key="4">
    <source>
        <dbReference type="Google" id="ProtNLM"/>
    </source>
</evidence>
<accession>A0AAD9QE94</accession>
<comment type="caution">
    <text evidence="2">The sequence shown here is derived from an EMBL/GenBank/DDBJ whole genome shotgun (WGS) entry which is preliminary data.</text>
</comment>
<evidence type="ECO:0000313" key="3">
    <source>
        <dbReference type="Proteomes" id="UP001249851"/>
    </source>
</evidence>
<protein>
    <recommendedName>
        <fullName evidence="4">Integrase catalytic domain-containing protein</fullName>
    </recommendedName>
</protein>
<keyword evidence="3" id="KW-1185">Reference proteome</keyword>
<dbReference type="EMBL" id="JARQWQ010000039">
    <property type="protein sequence ID" value="KAK2559673.1"/>
    <property type="molecule type" value="Genomic_DNA"/>
</dbReference>
<name>A0AAD9QE94_ACRCE</name>
<dbReference type="InterPro" id="IPR012337">
    <property type="entry name" value="RNaseH-like_sf"/>
</dbReference>
<dbReference type="SUPFAM" id="SSF53098">
    <property type="entry name" value="Ribonuclease H-like"/>
    <property type="match status" value="1"/>
</dbReference>
<gene>
    <name evidence="2" type="ORF">P5673_017759</name>
</gene>
<feature type="region of interest" description="Disordered" evidence="1">
    <location>
        <begin position="166"/>
        <end position="293"/>
    </location>
</feature>
<reference evidence="2" key="2">
    <citation type="journal article" date="2023" name="Science">
        <title>Genomic signatures of disease resistance in endangered staghorn corals.</title>
        <authorList>
            <person name="Vollmer S.V."/>
            <person name="Selwyn J.D."/>
            <person name="Despard B.A."/>
            <person name="Roesel C.L."/>
        </authorList>
    </citation>
    <scope>NUCLEOTIDE SEQUENCE</scope>
    <source>
        <strain evidence="2">K2</strain>
    </source>
</reference>
<reference evidence="2" key="1">
    <citation type="journal article" date="2023" name="G3 (Bethesda)">
        <title>Whole genome assembly and annotation of the endangered Caribbean coral Acropora cervicornis.</title>
        <authorList>
            <person name="Selwyn J.D."/>
            <person name="Vollmer S.V."/>
        </authorList>
    </citation>
    <scope>NUCLEOTIDE SEQUENCE</scope>
    <source>
        <strain evidence="2">K2</strain>
    </source>
</reference>
<dbReference type="GO" id="GO:0003676">
    <property type="term" value="F:nucleic acid binding"/>
    <property type="evidence" value="ECO:0007669"/>
    <property type="project" value="InterPro"/>
</dbReference>
<feature type="compositionally biased region" description="Basic and acidic residues" evidence="1">
    <location>
        <begin position="284"/>
        <end position="293"/>
    </location>
</feature>
<feature type="compositionally biased region" description="Basic and acidic residues" evidence="1">
    <location>
        <begin position="224"/>
        <end position="255"/>
    </location>
</feature>
<proteinExistence type="predicted"/>
<dbReference type="Gene3D" id="3.30.420.10">
    <property type="entry name" value="Ribonuclease H-like superfamily/Ribonuclease H"/>
    <property type="match status" value="1"/>
</dbReference>
<dbReference type="PANTHER" id="PTHR37984:SF11">
    <property type="entry name" value="INTEGRASE CATALYTIC DOMAIN-CONTAINING PROTEIN"/>
    <property type="match status" value="1"/>
</dbReference>
<dbReference type="AlphaFoldDB" id="A0AAD9QE94"/>
<dbReference type="InterPro" id="IPR036397">
    <property type="entry name" value="RNaseH_sf"/>
</dbReference>
<dbReference type="InterPro" id="IPR050951">
    <property type="entry name" value="Retrovirus_Pol_polyprotein"/>
</dbReference>
<organism evidence="2 3">
    <name type="scientific">Acropora cervicornis</name>
    <name type="common">Staghorn coral</name>
    <dbReference type="NCBI Taxonomy" id="6130"/>
    <lineage>
        <taxon>Eukaryota</taxon>
        <taxon>Metazoa</taxon>
        <taxon>Cnidaria</taxon>
        <taxon>Anthozoa</taxon>
        <taxon>Hexacorallia</taxon>
        <taxon>Scleractinia</taxon>
        <taxon>Astrocoeniina</taxon>
        <taxon>Acroporidae</taxon>
        <taxon>Acropora</taxon>
    </lineage>
</organism>
<evidence type="ECO:0000313" key="2">
    <source>
        <dbReference type="EMBL" id="KAK2559673.1"/>
    </source>
</evidence>